<accession>A0A366QN79</accession>
<evidence type="ECO:0000313" key="2">
    <source>
        <dbReference type="EMBL" id="RBR05576.1"/>
    </source>
</evidence>
<evidence type="ECO:0000313" key="3">
    <source>
        <dbReference type="Proteomes" id="UP000253153"/>
    </source>
</evidence>
<dbReference type="Proteomes" id="UP000253153">
    <property type="component" value="Unassembled WGS sequence"/>
</dbReference>
<evidence type="ECO:0000256" key="1">
    <source>
        <dbReference type="SAM" id="MobiDB-lite"/>
    </source>
</evidence>
<dbReference type="RefSeq" id="XP_031010487.1">
    <property type="nucleotide sequence ID" value="XM_031165454.1"/>
</dbReference>
<feature type="region of interest" description="Disordered" evidence="1">
    <location>
        <begin position="123"/>
        <end position="178"/>
    </location>
</feature>
<feature type="compositionally biased region" description="Polar residues" evidence="1">
    <location>
        <begin position="165"/>
        <end position="178"/>
    </location>
</feature>
<organism evidence="2 3">
    <name type="scientific">Fusarium coffeatum</name>
    <dbReference type="NCBI Taxonomy" id="231269"/>
    <lineage>
        <taxon>Eukaryota</taxon>
        <taxon>Fungi</taxon>
        <taxon>Dikarya</taxon>
        <taxon>Ascomycota</taxon>
        <taxon>Pezizomycotina</taxon>
        <taxon>Sordariomycetes</taxon>
        <taxon>Hypocreomycetidae</taxon>
        <taxon>Hypocreales</taxon>
        <taxon>Nectriaceae</taxon>
        <taxon>Fusarium</taxon>
        <taxon>Fusarium incarnatum-equiseti species complex</taxon>
    </lineage>
</organism>
<feature type="compositionally biased region" description="Low complexity" evidence="1">
    <location>
        <begin position="155"/>
        <end position="164"/>
    </location>
</feature>
<keyword evidence="3" id="KW-1185">Reference proteome</keyword>
<dbReference type="OrthoDB" id="4646997at2759"/>
<comment type="caution">
    <text evidence="2">The sequence shown here is derived from an EMBL/GenBank/DDBJ whole genome shotgun (WGS) entry which is preliminary data.</text>
</comment>
<gene>
    <name evidence="2" type="ORF">FIESC28_11329</name>
</gene>
<protein>
    <submittedName>
        <fullName evidence="2">Uncharacterized protein</fullName>
    </submittedName>
</protein>
<reference evidence="2 3" key="1">
    <citation type="submission" date="2018-06" db="EMBL/GenBank/DDBJ databases">
        <title>Fusarium incarnatum-equiseti species complex species 28.</title>
        <authorList>
            <person name="Gardiner D.M."/>
        </authorList>
    </citation>
    <scope>NUCLEOTIDE SEQUENCE [LARGE SCALE GENOMIC DNA]</scope>
    <source>
        <strain evidence="2 3">FIESC_28</strain>
    </source>
</reference>
<dbReference type="AlphaFoldDB" id="A0A366QN79"/>
<name>A0A366QN79_9HYPO</name>
<dbReference type="GeneID" id="42000750"/>
<dbReference type="EMBL" id="QKXC01000374">
    <property type="protein sequence ID" value="RBR05576.1"/>
    <property type="molecule type" value="Genomic_DNA"/>
</dbReference>
<sequence>MTNQTYFGGITSEAEYKRRFNAGTHRTFSALANQPASEWGIDHLIACRVIRHKKLNHILPILSNHVALGELLGESVEIKMFFDGPEAGFESGSDHSLVRRYGASLGHLWAALSFFVRQQQISQSPEPLERSDNDASPARHKRAKRDVCQDGFVNSSSMQVGSSSPVADQASQGSSSIGFVDTSSQSNPLLLEDMTVSLARCLLQHILSFFPPQDSGSLPYVVEYRDCKTRLSAHTPRGGRTISARDDGGLFLRSNFVGDCQILRAHVALLEAKTRFNNIQDGVPLLSDDCFAQMTSEALAARLMGRGDDENERLGPLPVFFQPPASRC</sequence>
<proteinExistence type="predicted"/>